<evidence type="ECO:0000256" key="2">
    <source>
        <dbReference type="SAM" id="MobiDB-lite"/>
    </source>
</evidence>
<evidence type="ECO:0000313" key="3">
    <source>
        <dbReference type="EMBL" id="CAE4601248.1"/>
    </source>
</evidence>
<feature type="region of interest" description="Disordered" evidence="2">
    <location>
        <begin position="42"/>
        <end position="81"/>
    </location>
</feature>
<dbReference type="SUPFAM" id="SSF50978">
    <property type="entry name" value="WD40 repeat-like"/>
    <property type="match status" value="1"/>
</dbReference>
<sequence>MKPSHTGPVMRLIPHPSGGVFVSGGQDSTLCMWRCNAINDKDITSKKNNNNHNDTEETKKGNKFVGIKHPHPRTTSSSSLSPCTQNHYFRSLLVIMTQILVRKYVY</sequence>
<evidence type="ECO:0000256" key="1">
    <source>
        <dbReference type="PROSITE-ProRule" id="PRU00221"/>
    </source>
</evidence>
<dbReference type="PROSITE" id="PS50082">
    <property type="entry name" value="WD_REPEATS_2"/>
    <property type="match status" value="1"/>
</dbReference>
<reference evidence="3" key="1">
    <citation type="submission" date="2021-01" db="EMBL/GenBank/DDBJ databases">
        <authorList>
            <person name="Corre E."/>
            <person name="Pelletier E."/>
            <person name="Niang G."/>
            <person name="Scheremetjew M."/>
            <person name="Finn R."/>
            <person name="Kale V."/>
            <person name="Holt S."/>
            <person name="Cochrane G."/>
            <person name="Meng A."/>
            <person name="Brown T."/>
            <person name="Cohen L."/>
        </authorList>
    </citation>
    <scope>NUCLEOTIDE SEQUENCE</scope>
    <source>
        <strain evidence="3">GSO104</strain>
    </source>
</reference>
<dbReference type="InterPro" id="IPR036322">
    <property type="entry name" value="WD40_repeat_dom_sf"/>
</dbReference>
<name>A0A7S4R4P3_9STRA</name>
<dbReference type="InterPro" id="IPR001680">
    <property type="entry name" value="WD40_rpt"/>
</dbReference>
<organism evidence="3">
    <name type="scientific">Ditylum brightwellii</name>
    <dbReference type="NCBI Taxonomy" id="49249"/>
    <lineage>
        <taxon>Eukaryota</taxon>
        <taxon>Sar</taxon>
        <taxon>Stramenopiles</taxon>
        <taxon>Ochrophyta</taxon>
        <taxon>Bacillariophyta</taxon>
        <taxon>Mediophyceae</taxon>
        <taxon>Lithodesmiophycidae</taxon>
        <taxon>Lithodesmiales</taxon>
        <taxon>Lithodesmiaceae</taxon>
        <taxon>Ditylum</taxon>
    </lineage>
</organism>
<accession>A0A7S4R4P3</accession>
<proteinExistence type="predicted"/>
<dbReference type="AlphaFoldDB" id="A0A7S4R4P3"/>
<protein>
    <submittedName>
        <fullName evidence="3">Uncharacterized protein</fullName>
    </submittedName>
</protein>
<dbReference type="Gene3D" id="2.130.10.10">
    <property type="entry name" value="YVTN repeat-like/Quinoprotein amine dehydrogenase"/>
    <property type="match status" value="1"/>
</dbReference>
<feature type="repeat" description="WD" evidence="1">
    <location>
        <begin position="2"/>
        <end position="33"/>
    </location>
</feature>
<gene>
    <name evidence="3" type="ORF">DBRI00130_LOCUS11786</name>
</gene>
<dbReference type="EMBL" id="HBNS01014653">
    <property type="protein sequence ID" value="CAE4601248.1"/>
    <property type="molecule type" value="Transcribed_RNA"/>
</dbReference>
<dbReference type="InterPro" id="IPR015943">
    <property type="entry name" value="WD40/YVTN_repeat-like_dom_sf"/>
</dbReference>
<keyword evidence="1" id="KW-0853">WD repeat</keyword>